<reference evidence="2 3" key="1">
    <citation type="submission" date="2021-06" db="EMBL/GenBank/DDBJ databases">
        <title>New haloarchaea isolates fom saline soil.</title>
        <authorList>
            <person name="Duran-Viseras A."/>
            <person name="Sanchez-Porro C.S."/>
            <person name="Ventosa A."/>
        </authorList>
    </citation>
    <scope>NUCLEOTIDE SEQUENCE [LARGE SCALE GENOMIC DNA]</scope>
    <source>
        <strain evidence="2 3">JCM 183640</strain>
    </source>
</reference>
<sequence>MTEHTADGWRRRFEQFGSRLGAALTYPLTSWPRILAAAALAVATFVLLILSTFPTYTVQMLGAGVQRYLLRAFLDLLDTTYRSIGVFGVGLIACYAVLTGVAVVNVAAQLRVVGLSSLSDLTGVLPGLVASGCASCGAGVLGFLGFTGALAVLPFHGGLLRVGGLLLLLLFLGRAGDPRQCRLT</sequence>
<keyword evidence="1" id="KW-0472">Membrane</keyword>
<keyword evidence="1" id="KW-0812">Transmembrane</keyword>
<accession>A0A8J7Y2U8</accession>
<keyword evidence="3" id="KW-1185">Reference proteome</keyword>
<dbReference type="OrthoDB" id="177342at2157"/>
<gene>
    <name evidence="2" type="ORF">KTS45_03810</name>
</gene>
<feature type="transmembrane region" description="Helical" evidence="1">
    <location>
        <begin position="84"/>
        <end position="108"/>
    </location>
</feature>
<evidence type="ECO:0000313" key="3">
    <source>
        <dbReference type="Proteomes" id="UP000766550"/>
    </source>
</evidence>
<dbReference type="RefSeq" id="WP_162316454.1">
    <property type="nucleotide sequence ID" value="NZ_JAHQXF010000001.1"/>
</dbReference>
<evidence type="ECO:0000256" key="1">
    <source>
        <dbReference type="SAM" id="Phobius"/>
    </source>
</evidence>
<protein>
    <submittedName>
        <fullName evidence="2">Uncharacterized protein</fullName>
    </submittedName>
</protein>
<proteinExistence type="predicted"/>
<evidence type="ECO:0000313" key="2">
    <source>
        <dbReference type="EMBL" id="MBV0923315.1"/>
    </source>
</evidence>
<dbReference type="AlphaFoldDB" id="A0A8J7Y2U8"/>
<dbReference type="EMBL" id="JAHQXF010000001">
    <property type="protein sequence ID" value="MBV0923315.1"/>
    <property type="molecule type" value="Genomic_DNA"/>
</dbReference>
<feature type="transmembrane region" description="Helical" evidence="1">
    <location>
        <begin position="159"/>
        <end position="176"/>
    </location>
</feature>
<organism evidence="2 3">
    <name type="scientific">Haloarcula limicola</name>
    <dbReference type="NCBI Taxonomy" id="1429915"/>
    <lineage>
        <taxon>Archaea</taxon>
        <taxon>Methanobacteriati</taxon>
        <taxon>Methanobacteriota</taxon>
        <taxon>Stenosarchaea group</taxon>
        <taxon>Halobacteria</taxon>
        <taxon>Halobacteriales</taxon>
        <taxon>Haloarculaceae</taxon>
        <taxon>Haloarcula</taxon>
    </lineage>
</organism>
<comment type="caution">
    <text evidence="2">The sequence shown here is derived from an EMBL/GenBank/DDBJ whole genome shotgun (WGS) entry which is preliminary data.</text>
</comment>
<dbReference type="Proteomes" id="UP000766550">
    <property type="component" value="Unassembled WGS sequence"/>
</dbReference>
<name>A0A8J7Y2U8_9EURY</name>
<keyword evidence="1" id="KW-1133">Transmembrane helix</keyword>
<feature type="transmembrane region" description="Helical" evidence="1">
    <location>
        <begin position="34"/>
        <end position="63"/>
    </location>
</feature>
<feature type="transmembrane region" description="Helical" evidence="1">
    <location>
        <begin position="128"/>
        <end position="152"/>
    </location>
</feature>